<reference evidence="4" key="1">
    <citation type="journal article" date="2019" name="Int. J. Syst. Evol. Microbiol.">
        <title>The Global Catalogue of Microorganisms (GCM) 10K type strain sequencing project: providing services to taxonomists for standard genome sequencing and annotation.</title>
        <authorList>
            <consortium name="The Broad Institute Genomics Platform"/>
            <consortium name="The Broad Institute Genome Sequencing Center for Infectious Disease"/>
            <person name="Wu L."/>
            <person name="Ma J."/>
        </authorList>
    </citation>
    <scope>NUCLEOTIDE SEQUENCE [LARGE SCALE GENOMIC DNA]</scope>
    <source>
        <strain evidence="4">CGMCC 1.16619</strain>
    </source>
</reference>
<keyword evidence="2" id="KW-0732">Signal</keyword>
<keyword evidence="1" id="KW-0175">Coiled coil</keyword>
<sequence>MRSKLIAVAIAAGLGVTSFTVAAAPAQHKTHKSQATAQNNAVVNSEVELLKAQLAQLQAKVDSLEQRTDAQSDINVSTGQAVEKATSVTAASDKQLAKLEKLVNDTSISGKMYFDFSNISQKNSDTGKTNASGTGVDVKRFYFSVNHQFDDIWSANLTTDFNYVSNDGETNLFVKKAYVQAKFNQAAVFRVGSADMPWIPFVENYYGFRYVEPTITDRNHFANSADWGLHLGGDIGASKSLNYAVSVVNGNGYKNPSRSKNVDVEGRVGFVPFEGMVVAVGGYTGDRGQEMQNVSAVHTAQRGDVLVAYSSKAFRLGGEYFTAKNWNNVLSPLTDKADGYSFWGSVNVADNISLFARYDNAKLSKDQDRSAKDTYYNAGVQYQVNKGFQLALVYKHEKGDKSVNTPIPPHVQNVKTDEVGIFGQVAF</sequence>
<dbReference type="EMBL" id="JBHSNF010000001">
    <property type="protein sequence ID" value="MFC5525758.1"/>
    <property type="molecule type" value="Genomic_DNA"/>
</dbReference>
<dbReference type="RefSeq" id="WP_377319145.1">
    <property type="nucleotide sequence ID" value="NZ_JBHSNF010000001.1"/>
</dbReference>
<dbReference type="Gene3D" id="2.40.160.10">
    <property type="entry name" value="Porin"/>
    <property type="match status" value="1"/>
</dbReference>
<comment type="caution">
    <text evidence="3">The sequence shown here is derived from an EMBL/GenBank/DDBJ whole genome shotgun (WGS) entry which is preliminary data.</text>
</comment>
<evidence type="ECO:0000313" key="3">
    <source>
        <dbReference type="EMBL" id="MFC5525758.1"/>
    </source>
</evidence>
<name>A0ABW0QMM9_9GAMM</name>
<protein>
    <submittedName>
        <fullName evidence="3">Porin</fullName>
    </submittedName>
</protein>
<evidence type="ECO:0000256" key="1">
    <source>
        <dbReference type="SAM" id="Coils"/>
    </source>
</evidence>
<accession>A0ABW0QMM9</accession>
<dbReference type="InterPro" id="IPR023614">
    <property type="entry name" value="Porin_dom_sf"/>
</dbReference>
<gene>
    <name evidence="3" type="ORF">ACFPPA_08380</name>
</gene>
<feature type="coiled-coil region" evidence="1">
    <location>
        <begin position="40"/>
        <end position="74"/>
    </location>
</feature>
<keyword evidence="4" id="KW-1185">Reference proteome</keyword>
<dbReference type="Proteomes" id="UP001596114">
    <property type="component" value="Unassembled WGS sequence"/>
</dbReference>
<feature type="chain" id="PRO_5045849971" evidence="2">
    <location>
        <begin position="24"/>
        <end position="427"/>
    </location>
</feature>
<organism evidence="3 4">
    <name type="scientific">Rhodanobacter ginsengisoli</name>
    <dbReference type="NCBI Taxonomy" id="418646"/>
    <lineage>
        <taxon>Bacteria</taxon>
        <taxon>Pseudomonadati</taxon>
        <taxon>Pseudomonadota</taxon>
        <taxon>Gammaproteobacteria</taxon>
        <taxon>Lysobacterales</taxon>
        <taxon>Rhodanobacteraceae</taxon>
        <taxon>Rhodanobacter</taxon>
    </lineage>
</organism>
<dbReference type="SUPFAM" id="SSF56935">
    <property type="entry name" value="Porins"/>
    <property type="match status" value="1"/>
</dbReference>
<evidence type="ECO:0000256" key="2">
    <source>
        <dbReference type="SAM" id="SignalP"/>
    </source>
</evidence>
<proteinExistence type="predicted"/>
<feature type="signal peptide" evidence="2">
    <location>
        <begin position="1"/>
        <end position="23"/>
    </location>
</feature>
<evidence type="ECO:0000313" key="4">
    <source>
        <dbReference type="Proteomes" id="UP001596114"/>
    </source>
</evidence>